<comment type="similarity">
    <text evidence="1">Belongs to the carbamoyltransferase HypF family.</text>
</comment>
<dbReference type="PANTHER" id="PTHR42959">
    <property type="entry name" value="CARBAMOYLTRANSFERASE"/>
    <property type="match status" value="1"/>
</dbReference>
<dbReference type="PANTHER" id="PTHR42959:SF1">
    <property type="entry name" value="CARBAMOYLTRANSFERASE HYPF"/>
    <property type="match status" value="1"/>
</dbReference>
<evidence type="ECO:0000313" key="4">
    <source>
        <dbReference type="EMBL" id="GAP38827.1"/>
    </source>
</evidence>
<accession>A0A0K8P868</accession>
<comment type="caution">
    <text evidence="4">The sequence shown here is derived from an EMBL/GenBank/DDBJ whole genome shotgun (WGS) entry which is preliminary data.</text>
</comment>
<dbReference type="Gene3D" id="3.30.420.360">
    <property type="match status" value="1"/>
</dbReference>
<dbReference type="InterPro" id="IPR055128">
    <property type="entry name" value="HypF_C_2"/>
</dbReference>
<evidence type="ECO:0000256" key="1">
    <source>
        <dbReference type="ARBA" id="ARBA00008097"/>
    </source>
</evidence>
<name>A0A0K8P868_PISS1</name>
<dbReference type="InterPro" id="IPR051060">
    <property type="entry name" value="Carbamoyltrans_HypF-like"/>
</dbReference>
<dbReference type="Pfam" id="PF22521">
    <property type="entry name" value="HypF_C_2"/>
    <property type="match status" value="1"/>
</dbReference>
<dbReference type="EMBL" id="BBYR01000093">
    <property type="protein sequence ID" value="GAP38827.1"/>
    <property type="molecule type" value="Genomic_DNA"/>
</dbReference>
<sequence length="410" mass="42862">MSAVPSTDPQAAPPPWLLPRAAPRRVLALGAWLKNTACRLDGREVRMSALHGDLGDPRACVALEDSARALLALGPVDAIAHDLHPDFHSTRLALALAADCGVPAIALQHHHAHVAVVQAEQGLAEAVIGLALDGVGLGTDGTAWGGELLEVAGPGWQRRGRLRPLRLPGGDVAAREPWRVAAAVLHGLGRAGEIESRWGAAVGRDKAAGLRRMLDRDLNCPITSSAGRWFDAAAAALGLSVRQDREAEAALALEALATAWLAEHRPDGEFDLALTPVRADGEVDLYPLLGHLFTLADIGREQGREGPRARGAALFHLSLADALARWARAAAEAQGCRSVVLAGGCFFNRLLGERVAHRLREAGLRVLRPQQVGCGDAGLALGQAWAAAQALAASPADASDPRPRGLAAGS</sequence>
<gene>
    <name evidence="4" type="ORF">ISF6_5486</name>
</gene>
<dbReference type="Gene3D" id="3.30.420.40">
    <property type="match status" value="1"/>
</dbReference>
<protein>
    <submittedName>
        <fullName evidence="4">[NiFe] hydrogenase metallocenter assembly protein HypF</fullName>
    </submittedName>
</protein>
<evidence type="ECO:0000313" key="5">
    <source>
        <dbReference type="Proteomes" id="UP000037660"/>
    </source>
</evidence>
<keyword evidence="5" id="KW-1185">Reference proteome</keyword>
<dbReference type="STRING" id="1547922.ISF6_5486"/>
<dbReference type="InterPro" id="IPR041440">
    <property type="entry name" value="HypF_C"/>
</dbReference>
<dbReference type="GO" id="GO:0016743">
    <property type="term" value="F:carboxyl- or carbamoyltransferase activity"/>
    <property type="evidence" value="ECO:0007669"/>
    <property type="project" value="TreeGrafter"/>
</dbReference>
<dbReference type="RefSeq" id="WP_197284793.1">
    <property type="nucleotide sequence ID" value="NZ_BBYR01000093.1"/>
</dbReference>
<organism evidence="4 5">
    <name type="scientific">Piscinibacter sakaiensis</name>
    <name type="common">Ideonella sakaiensis</name>
    <dbReference type="NCBI Taxonomy" id="1547922"/>
    <lineage>
        <taxon>Bacteria</taxon>
        <taxon>Pseudomonadati</taxon>
        <taxon>Pseudomonadota</taxon>
        <taxon>Betaproteobacteria</taxon>
        <taxon>Burkholderiales</taxon>
        <taxon>Sphaerotilaceae</taxon>
        <taxon>Piscinibacter</taxon>
    </lineage>
</organism>
<proteinExistence type="inferred from homology"/>
<dbReference type="Proteomes" id="UP000037660">
    <property type="component" value="Unassembled WGS sequence"/>
</dbReference>
<feature type="domain" description="Carbamoyltransferase Kae1-like" evidence="3">
    <location>
        <begin position="129"/>
        <end position="383"/>
    </location>
</feature>
<reference evidence="5" key="1">
    <citation type="submission" date="2015-07" db="EMBL/GenBank/DDBJ databases">
        <title>Discovery of a poly(ethylene terephthalate assimilation.</title>
        <authorList>
            <person name="Yoshida S."/>
            <person name="Hiraga K."/>
            <person name="Takehana T."/>
            <person name="Taniguchi I."/>
            <person name="Yamaji H."/>
            <person name="Maeda Y."/>
            <person name="Toyohara K."/>
            <person name="Miyamoto K."/>
            <person name="Kimura Y."/>
            <person name="Oda K."/>
        </authorList>
    </citation>
    <scope>NUCLEOTIDE SEQUENCE [LARGE SCALE GENOMIC DNA]</scope>
    <source>
        <strain evidence="5">NBRC 110686 / TISTR 2288 / 201-F6</strain>
    </source>
</reference>
<dbReference type="Pfam" id="PF17788">
    <property type="entry name" value="HypF_C"/>
    <property type="match status" value="1"/>
</dbReference>
<evidence type="ECO:0000259" key="2">
    <source>
        <dbReference type="Pfam" id="PF17788"/>
    </source>
</evidence>
<dbReference type="GO" id="GO:0008270">
    <property type="term" value="F:zinc ion binding"/>
    <property type="evidence" value="ECO:0007669"/>
    <property type="project" value="TreeGrafter"/>
</dbReference>
<dbReference type="GO" id="GO:0051604">
    <property type="term" value="P:protein maturation"/>
    <property type="evidence" value="ECO:0007669"/>
    <property type="project" value="TreeGrafter"/>
</dbReference>
<feature type="domain" description="HypF Kae1-like" evidence="2">
    <location>
        <begin position="24"/>
        <end position="120"/>
    </location>
</feature>
<reference evidence="4 5" key="2">
    <citation type="journal article" date="2016" name="Science">
        <title>A bacterium that degrades and assimilates poly(ethylene terephthalate).</title>
        <authorList>
            <person name="Yoshida S."/>
            <person name="Hiraga K."/>
            <person name="Takehana T."/>
            <person name="Taniguchi I."/>
            <person name="Yamaji H."/>
            <person name="Maeda Y."/>
            <person name="Toyohara K."/>
            <person name="Miyamoto K."/>
            <person name="Kimura Y."/>
            <person name="Oda K."/>
        </authorList>
    </citation>
    <scope>NUCLEOTIDE SEQUENCE [LARGE SCALE GENOMIC DNA]</scope>
    <source>
        <strain evidence="5">NBRC 110686 / TISTR 2288 / 201-F6</strain>
    </source>
</reference>
<evidence type="ECO:0000259" key="3">
    <source>
        <dbReference type="Pfam" id="PF22521"/>
    </source>
</evidence>
<dbReference type="AlphaFoldDB" id="A0A0K8P868"/>